<accession>A0A1B6VZ32</accession>
<dbReference type="Proteomes" id="UP000077726">
    <property type="component" value="Unassembled WGS sequence"/>
</dbReference>
<dbReference type="RefSeq" id="WP_064089652.1">
    <property type="nucleotide sequence ID" value="NZ_LXSQ01000014.1"/>
</dbReference>
<name>A0A1B6VZ32_9NEIS</name>
<feature type="signal peptide" evidence="1">
    <location>
        <begin position="1"/>
        <end position="22"/>
    </location>
</feature>
<evidence type="ECO:0000313" key="3">
    <source>
        <dbReference type="Proteomes" id="UP000077726"/>
    </source>
</evidence>
<keyword evidence="1" id="KW-0732">Signal</keyword>
<proteinExistence type="predicted"/>
<dbReference type="OrthoDB" id="8602424at2"/>
<evidence type="ECO:0000256" key="1">
    <source>
        <dbReference type="SAM" id="SignalP"/>
    </source>
</evidence>
<gene>
    <name evidence="2" type="ORF">A7Q00_05770</name>
</gene>
<dbReference type="AlphaFoldDB" id="A0A1B6VZ32"/>
<dbReference type="EMBL" id="LXSQ01000014">
    <property type="protein sequence ID" value="OAM43408.1"/>
    <property type="molecule type" value="Genomic_DNA"/>
</dbReference>
<dbReference type="PROSITE" id="PS51257">
    <property type="entry name" value="PROKAR_LIPOPROTEIN"/>
    <property type="match status" value="1"/>
</dbReference>
<evidence type="ECO:0000313" key="2">
    <source>
        <dbReference type="EMBL" id="OAM43408.1"/>
    </source>
</evidence>
<comment type="caution">
    <text evidence="2">The sequence shown here is derived from an EMBL/GenBank/DDBJ whole genome shotgun (WGS) entry which is preliminary data.</text>
</comment>
<sequence length="121" mass="13787">MKLKYSASILALVLLTACSTNPDGSINWSDNPLNAVATQVDKGVQNLNRQTDRVLPNAKPHCNTCDPHGVTHQQMLEWGYIRRNPDYPRLSNQRYVFTSKNCDRTRQTLCFRPSKDIAERP</sequence>
<feature type="chain" id="PRO_5008590644" evidence="1">
    <location>
        <begin position="23"/>
        <end position="121"/>
    </location>
</feature>
<protein>
    <submittedName>
        <fullName evidence="2">Uncharacterized protein</fullName>
    </submittedName>
</protein>
<organism evidence="2 3">
    <name type="scientific">Eikenella halliae</name>
    <dbReference type="NCBI Taxonomy" id="1795832"/>
    <lineage>
        <taxon>Bacteria</taxon>
        <taxon>Pseudomonadati</taxon>
        <taxon>Pseudomonadota</taxon>
        <taxon>Betaproteobacteria</taxon>
        <taxon>Neisseriales</taxon>
        <taxon>Neisseriaceae</taxon>
        <taxon>Eikenella</taxon>
    </lineage>
</organism>
<keyword evidence="3" id="KW-1185">Reference proteome</keyword>
<reference evidence="3" key="1">
    <citation type="submission" date="2016-05" db="EMBL/GenBank/DDBJ databases">
        <title>Draft genome of Corynebacterium afermentans subsp. afermentans LCDC 88199T.</title>
        <authorList>
            <person name="Bernier A.-M."/>
            <person name="Bernard K."/>
        </authorList>
    </citation>
    <scope>NUCLEOTIDE SEQUENCE [LARGE SCALE GENOMIC DNA]</scope>
    <source>
        <strain evidence="3">NML130454</strain>
    </source>
</reference>